<dbReference type="Proteomes" id="UP000622166">
    <property type="component" value="Unassembled WGS sequence"/>
</dbReference>
<reference evidence="2" key="2">
    <citation type="submission" date="2020-09" db="EMBL/GenBank/DDBJ databases">
        <authorList>
            <person name="Sun Q."/>
            <person name="Ohkuma M."/>
        </authorList>
    </citation>
    <scope>NUCLEOTIDE SEQUENCE</scope>
    <source>
        <strain evidence="2">JCM 4815</strain>
    </source>
</reference>
<dbReference type="Pfam" id="PF00350">
    <property type="entry name" value="Dynamin_N"/>
    <property type="match status" value="1"/>
</dbReference>
<dbReference type="EMBL" id="BMVW01000002">
    <property type="protein sequence ID" value="GGY99348.1"/>
    <property type="molecule type" value="Genomic_DNA"/>
</dbReference>
<keyword evidence="3" id="KW-1185">Reference proteome</keyword>
<dbReference type="SUPFAM" id="SSF52540">
    <property type="entry name" value="P-loop containing nucleoside triphosphate hydrolases"/>
    <property type="match status" value="1"/>
</dbReference>
<evidence type="ECO:0000313" key="3">
    <source>
        <dbReference type="Proteomes" id="UP000622166"/>
    </source>
</evidence>
<dbReference type="AlphaFoldDB" id="A0A918PCJ1"/>
<dbReference type="InterPro" id="IPR045063">
    <property type="entry name" value="Dynamin_N"/>
</dbReference>
<dbReference type="Gene3D" id="3.40.50.300">
    <property type="entry name" value="P-loop containing nucleotide triphosphate hydrolases"/>
    <property type="match status" value="1"/>
</dbReference>
<proteinExistence type="predicted"/>
<sequence length="505" mass="54866">MPVRPVAEAVDHALRSLPGGPAAQPVRDGLLQAREALGAPLCVAVVGQLSSGKSTLVNALIGKNLLATGTTSVTPAVWVLRPADTPSVTVHFTDGRPPLACAPAELRRFTARGVDGSVKSTAVDHVEIRGPYPYLRTFDVMDTPGIGSGHDADAARHIRRADAVIAVLNTAVAQRDAELLIRFRGRQKESVSLTPLTAIGVLTKVELLWPGEIGAECDDALALGRDHARRILADPVTKWLFHDVVPVCSKVAAGTVALTDAAFADLRALSAVPESRLRVHLDDLRTFATQPCDGLPLPPARRAVLVALLSPYGLFRSARFIREGVGTVEELRRVLDEAHGMATLRHTLSEHFGRRSDLIKTSRIVDWAHGCGHRLTGADPRVRTRVTDALRPITALGEYDPAFAELRLLRQWYERELDISDEDGAELARAAGERGTSAARRLGADDTATLRCLEEAALDRVAHWRRLQAVGGPDRRHVALVLERRYTRLHDQVRRARILLGETDG</sequence>
<organism evidence="2 3">
    <name type="scientific">Streptomyces poonensis</name>
    <dbReference type="NCBI Taxonomy" id="68255"/>
    <lineage>
        <taxon>Bacteria</taxon>
        <taxon>Bacillati</taxon>
        <taxon>Actinomycetota</taxon>
        <taxon>Actinomycetes</taxon>
        <taxon>Kitasatosporales</taxon>
        <taxon>Streptomycetaceae</taxon>
        <taxon>Streptomyces</taxon>
    </lineage>
</organism>
<protein>
    <submittedName>
        <fullName evidence="2">Isoniazid-induced protein IniC</fullName>
    </submittedName>
</protein>
<accession>A0A918PCJ1</accession>
<evidence type="ECO:0000259" key="1">
    <source>
        <dbReference type="Pfam" id="PF00350"/>
    </source>
</evidence>
<comment type="caution">
    <text evidence="2">The sequence shown here is derived from an EMBL/GenBank/DDBJ whole genome shotgun (WGS) entry which is preliminary data.</text>
</comment>
<evidence type="ECO:0000313" key="2">
    <source>
        <dbReference type="EMBL" id="GGY99348.1"/>
    </source>
</evidence>
<gene>
    <name evidence="2" type="primary">iniC</name>
    <name evidence="2" type="ORF">GCM10010365_17540</name>
</gene>
<dbReference type="RefSeq" id="WP_189856972.1">
    <property type="nucleotide sequence ID" value="NZ_BMVW01000002.1"/>
</dbReference>
<reference evidence="2" key="1">
    <citation type="journal article" date="2014" name="Int. J. Syst. Evol. Microbiol.">
        <title>Complete genome sequence of Corynebacterium casei LMG S-19264T (=DSM 44701T), isolated from a smear-ripened cheese.</title>
        <authorList>
            <consortium name="US DOE Joint Genome Institute (JGI-PGF)"/>
            <person name="Walter F."/>
            <person name="Albersmeier A."/>
            <person name="Kalinowski J."/>
            <person name="Ruckert C."/>
        </authorList>
    </citation>
    <scope>NUCLEOTIDE SEQUENCE</scope>
    <source>
        <strain evidence="2">JCM 4815</strain>
    </source>
</reference>
<feature type="domain" description="Dynamin N-terminal" evidence="1">
    <location>
        <begin position="43"/>
        <end position="204"/>
    </location>
</feature>
<name>A0A918PCJ1_9ACTN</name>
<dbReference type="InterPro" id="IPR027417">
    <property type="entry name" value="P-loop_NTPase"/>
</dbReference>